<name>A0A1D3D1S7_9EIME</name>
<feature type="compositionally biased region" description="Basic and acidic residues" evidence="1">
    <location>
        <begin position="29"/>
        <end position="54"/>
    </location>
</feature>
<feature type="region of interest" description="Disordered" evidence="1">
    <location>
        <begin position="311"/>
        <end position="345"/>
    </location>
</feature>
<keyword evidence="3" id="KW-1185">Reference proteome</keyword>
<organism evidence="2 3">
    <name type="scientific">Cyclospora cayetanensis</name>
    <dbReference type="NCBI Taxonomy" id="88456"/>
    <lineage>
        <taxon>Eukaryota</taxon>
        <taxon>Sar</taxon>
        <taxon>Alveolata</taxon>
        <taxon>Apicomplexa</taxon>
        <taxon>Conoidasida</taxon>
        <taxon>Coccidia</taxon>
        <taxon>Eucoccidiorida</taxon>
        <taxon>Eimeriorina</taxon>
        <taxon>Eimeriidae</taxon>
        <taxon>Cyclospora</taxon>
    </lineage>
</organism>
<comment type="caution">
    <text evidence="2">The sequence shown here is derived from an EMBL/GenBank/DDBJ whole genome shotgun (WGS) entry which is preliminary data.</text>
</comment>
<feature type="compositionally biased region" description="Low complexity" evidence="1">
    <location>
        <begin position="19"/>
        <end position="28"/>
    </location>
</feature>
<dbReference type="InParanoid" id="A0A1D3D1S7"/>
<feature type="compositionally biased region" description="Basic and acidic residues" evidence="1">
    <location>
        <begin position="330"/>
        <end position="345"/>
    </location>
</feature>
<feature type="region of interest" description="Disordered" evidence="1">
    <location>
        <begin position="111"/>
        <end position="144"/>
    </location>
</feature>
<dbReference type="AlphaFoldDB" id="A0A1D3D1S7"/>
<dbReference type="VEuPathDB" id="ToxoDB:cyc_08731"/>
<feature type="region of interest" description="Disordered" evidence="1">
    <location>
        <begin position="1"/>
        <end position="59"/>
    </location>
</feature>
<sequence length="462" mass="50524">MQQPAGASHQLHVHESHPYQELPQPLHQQHPEEQQQQQGEKRQEVQQHPEEQRQQHQHLPHIQRLQQNGLLWCHSLKRLLHLRAAFEPQLLRYFWCPLLLLQQLEQDELHSTERRGSDRGTLSAHAPSADATAPAGGSEASRSSRPSCAVAAEAAELDRFAAATSALCGSLPSKHPVGLSESSRRLLLLPVALPKQVQSLFRCVLLQVQQQGMLHQELLLAAFEGYLLHWLQRRAAAAAALSDAAAAAAHAEKAAAAAAPAARSCRQESEQPPAAAAAARGAAARRKLREVQTAAARLLSLAEAGAMQRLRRMHEQQHKDCSPTGGGEGFSREGEDRRSELAEQQHRQRLEVLQELLRPSPTLIGNLEGAGDVTGEIFLEYSLVYRFVKLVLHIACVQCASKETLKERGCSTNYLPLPAYRFSWSSPGAAASDSAAAIGISLAARLFAARSAGGEVQQRLPL</sequence>
<feature type="compositionally biased region" description="Low complexity" evidence="1">
    <location>
        <begin position="123"/>
        <end position="138"/>
    </location>
</feature>
<dbReference type="Proteomes" id="UP000095192">
    <property type="component" value="Unassembled WGS sequence"/>
</dbReference>
<protein>
    <submittedName>
        <fullName evidence="2">Uncharacterized protein</fullName>
    </submittedName>
</protein>
<accession>A0A1D3D1S7</accession>
<proteinExistence type="predicted"/>
<reference evidence="2 3" key="1">
    <citation type="journal article" date="2016" name="BMC Genomics">
        <title>Comparative genomics reveals Cyclospora cayetanensis possesses coccidia-like metabolism and invasion components but unique surface antigens.</title>
        <authorList>
            <person name="Liu S."/>
            <person name="Wang L."/>
            <person name="Zheng H."/>
            <person name="Xu Z."/>
            <person name="Roellig D.M."/>
            <person name="Li N."/>
            <person name="Frace M.A."/>
            <person name="Tang K."/>
            <person name="Arrowood M.J."/>
            <person name="Moss D.M."/>
            <person name="Zhang L."/>
            <person name="Feng Y."/>
            <person name="Xiao L."/>
        </authorList>
    </citation>
    <scope>NUCLEOTIDE SEQUENCE [LARGE SCALE GENOMIC DNA]</scope>
    <source>
        <strain evidence="2 3">CHN_HEN01</strain>
    </source>
</reference>
<gene>
    <name evidence="2" type="ORF">cyc_08731</name>
</gene>
<evidence type="ECO:0000256" key="1">
    <source>
        <dbReference type="SAM" id="MobiDB-lite"/>
    </source>
</evidence>
<evidence type="ECO:0000313" key="3">
    <source>
        <dbReference type="Proteomes" id="UP000095192"/>
    </source>
</evidence>
<dbReference type="EMBL" id="JROU02001100">
    <property type="protein sequence ID" value="OEH77408.1"/>
    <property type="molecule type" value="Genomic_DNA"/>
</dbReference>
<evidence type="ECO:0000313" key="2">
    <source>
        <dbReference type="EMBL" id="OEH77408.1"/>
    </source>
</evidence>